<accession>A0A9D4M0E4</accession>
<evidence type="ECO:0000313" key="3">
    <source>
        <dbReference type="Proteomes" id="UP000828390"/>
    </source>
</evidence>
<comment type="caution">
    <text evidence="2">The sequence shown here is derived from an EMBL/GenBank/DDBJ whole genome shotgun (WGS) entry which is preliminary data.</text>
</comment>
<reference evidence="2" key="2">
    <citation type="submission" date="2020-11" db="EMBL/GenBank/DDBJ databases">
        <authorList>
            <person name="McCartney M.A."/>
            <person name="Auch B."/>
            <person name="Kono T."/>
            <person name="Mallez S."/>
            <person name="Becker A."/>
            <person name="Gohl D.M."/>
            <person name="Silverstein K.A.T."/>
            <person name="Koren S."/>
            <person name="Bechman K.B."/>
            <person name="Herman A."/>
            <person name="Abrahante J.E."/>
            <person name="Garbe J."/>
        </authorList>
    </citation>
    <scope>NUCLEOTIDE SEQUENCE</scope>
    <source>
        <strain evidence="2">Duluth1</strain>
        <tissue evidence="2">Whole animal</tissue>
    </source>
</reference>
<name>A0A9D4M0E4_DREPO</name>
<dbReference type="Proteomes" id="UP000828390">
    <property type="component" value="Unassembled WGS sequence"/>
</dbReference>
<evidence type="ECO:0000259" key="1">
    <source>
        <dbReference type="PROSITE" id="PS50022"/>
    </source>
</evidence>
<reference evidence="2" key="1">
    <citation type="journal article" date="2019" name="bioRxiv">
        <title>The Genome of the Zebra Mussel, Dreissena polymorpha: A Resource for Invasive Species Research.</title>
        <authorList>
            <person name="McCartney M.A."/>
            <person name="Auch B."/>
            <person name="Kono T."/>
            <person name="Mallez S."/>
            <person name="Zhang Y."/>
            <person name="Obille A."/>
            <person name="Becker A."/>
            <person name="Abrahante J.E."/>
            <person name="Garbe J."/>
            <person name="Badalamenti J.P."/>
            <person name="Herman A."/>
            <person name="Mangelson H."/>
            <person name="Liachko I."/>
            <person name="Sullivan S."/>
            <person name="Sone E.D."/>
            <person name="Koren S."/>
            <person name="Silverstein K.A.T."/>
            <person name="Beckman K.B."/>
            <person name="Gohl D.M."/>
        </authorList>
    </citation>
    <scope>NUCLEOTIDE SEQUENCE</scope>
    <source>
        <strain evidence="2">Duluth1</strain>
        <tissue evidence="2">Whole animal</tissue>
    </source>
</reference>
<dbReference type="Gene3D" id="2.60.120.260">
    <property type="entry name" value="Galactose-binding domain-like"/>
    <property type="match status" value="1"/>
</dbReference>
<dbReference type="PROSITE" id="PS50022">
    <property type="entry name" value="FA58C_3"/>
    <property type="match status" value="1"/>
</dbReference>
<dbReference type="InterPro" id="IPR000421">
    <property type="entry name" value="FA58C"/>
</dbReference>
<dbReference type="InterPro" id="IPR008979">
    <property type="entry name" value="Galactose-bd-like_sf"/>
</dbReference>
<organism evidence="2 3">
    <name type="scientific">Dreissena polymorpha</name>
    <name type="common">Zebra mussel</name>
    <name type="synonym">Mytilus polymorpha</name>
    <dbReference type="NCBI Taxonomy" id="45954"/>
    <lineage>
        <taxon>Eukaryota</taxon>
        <taxon>Metazoa</taxon>
        <taxon>Spiralia</taxon>
        <taxon>Lophotrochozoa</taxon>
        <taxon>Mollusca</taxon>
        <taxon>Bivalvia</taxon>
        <taxon>Autobranchia</taxon>
        <taxon>Heteroconchia</taxon>
        <taxon>Euheterodonta</taxon>
        <taxon>Imparidentia</taxon>
        <taxon>Neoheterodontei</taxon>
        <taxon>Myida</taxon>
        <taxon>Dreissenoidea</taxon>
        <taxon>Dreissenidae</taxon>
        <taxon>Dreissena</taxon>
    </lineage>
</organism>
<keyword evidence="3" id="KW-1185">Reference proteome</keyword>
<sequence>MLQAMFDEVTMVNGVFTQGRNQGNDHVTLFKIEYTEDGTTWKTINNDLDVEEVRAFVGFMDVCTMSTQISL</sequence>
<protein>
    <recommendedName>
        <fullName evidence="1">F5/8 type C domain-containing protein</fullName>
    </recommendedName>
</protein>
<dbReference type="AlphaFoldDB" id="A0A9D4M0E4"/>
<dbReference type="Pfam" id="PF00754">
    <property type="entry name" value="F5_F8_type_C"/>
    <property type="match status" value="1"/>
</dbReference>
<gene>
    <name evidence="2" type="ORF">DPMN_031672</name>
</gene>
<feature type="domain" description="F5/8 type C" evidence="1">
    <location>
        <begin position="1"/>
        <end position="71"/>
    </location>
</feature>
<dbReference type="EMBL" id="JAIWYP010000002">
    <property type="protein sequence ID" value="KAH3868522.1"/>
    <property type="molecule type" value="Genomic_DNA"/>
</dbReference>
<proteinExistence type="predicted"/>
<evidence type="ECO:0000313" key="2">
    <source>
        <dbReference type="EMBL" id="KAH3868522.1"/>
    </source>
</evidence>
<dbReference type="SUPFAM" id="SSF49785">
    <property type="entry name" value="Galactose-binding domain-like"/>
    <property type="match status" value="1"/>
</dbReference>